<feature type="chain" id="PRO_5044690775" evidence="1">
    <location>
        <begin position="20"/>
        <end position="167"/>
    </location>
</feature>
<evidence type="ECO:0000313" key="2">
    <source>
        <dbReference type="EMBL" id="KAE9961859.1"/>
    </source>
</evidence>
<reference evidence="3 4" key="1">
    <citation type="submission" date="2018-12" db="EMBL/GenBank/DDBJ databases">
        <title>Venturia inaequalis Genome Resource.</title>
        <authorList>
            <person name="Lichtner F.J."/>
        </authorList>
    </citation>
    <scope>NUCLEOTIDE SEQUENCE [LARGE SCALE GENOMIC DNA]</scope>
    <source>
        <strain evidence="3 4">120213</strain>
        <strain evidence="2">Bline_iso_100314</strain>
    </source>
</reference>
<proteinExistence type="predicted"/>
<comment type="caution">
    <text evidence="3">The sequence shown here is derived from an EMBL/GenBank/DDBJ whole genome shotgun (WGS) entry which is preliminary data.</text>
</comment>
<name>A0A8H3V6P2_VENIN</name>
<dbReference type="EMBL" id="WNWS01000076">
    <property type="protein sequence ID" value="KAE9982380.1"/>
    <property type="molecule type" value="Genomic_DNA"/>
</dbReference>
<gene>
    <name evidence="2" type="ORF">BLS_001232</name>
    <name evidence="3" type="ORF">EG328_010914</name>
</gene>
<accession>A0A8H3V6P2</accession>
<protein>
    <submittedName>
        <fullName evidence="3">Uncharacterized protein</fullName>
    </submittedName>
</protein>
<dbReference type="Proteomes" id="UP000433883">
    <property type="component" value="Unassembled WGS sequence"/>
</dbReference>
<dbReference type="EMBL" id="WNWQ01001268">
    <property type="protein sequence ID" value="KAE9961859.1"/>
    <property type="molecule type" value="Genomic_DNA"/>
</dbReference>
<keyword evidence="1" id="KW-0732">Signal</keyword>
<organism evidence="3 4">
    <name type="scientific">Venturia inaequalis</name>
    <name type="common">Apple scab fungus</name>
    <dbReference type="NCBI Taxonomy" id="5025"/>
    <lineage>
        <taxon>Eukaryota</taxon>
        <taxon>Fungi</taxon>
        <taxon>Dikarya</taxon>
        <taxon>Ascomycota</taxon>
        <taxon>Pezizomycotina</taxon>
        <taxon>Dothideomycetes</taxon>
        <taxon>Pleosporomycetidae</taxon>
        <taxon>Venturiales</taxon>
        <taxon>Venturiaceae</taxon>
        <taxon>Venturia</taxon>
    </lineage>
</organism>
<evidence type="ECO:0000256" key="1">
    <source>
        <dbReference type="SAM" id="SignalP"/>
    </source>
</evidence>
<feature type="signal peptide" evidence="1">
    <location>
        <begin position="1"/>
        <end position="19"/>
    </location>
</feature>
<sequence length="167" mass="17655">MRFISQLVVILAGLATVHAAAYIDTRALGKANEYEKENCLGPDGSNTPKFHHKPVCGCVRMDAQTVSVYIATSPGQTVSAYTNTKCYPGKSGQEQLGSMGGNCHPLDDEFTAGRIQSLLYHVHVLCTIEDLVKDVAHAVVETVEGIIIGVGATVKGLGEAAEAAVRV</sequence>
<evidence type="ECO:0000313" key="3">
    <source>
        <dbReference type="EMBL" id="KAE9982380.1"/>
    </source>
</evidence>
<dbReference type="OrthoDB" id="5404773at2759"/>
<evidence type="ECO:0000313" key="4">
    <source>
        <dbReference type="Proteomes" id="UP000447873"/>
    </source>
</evidence>
<dbReference type="AlphaFoldDB" id="A0A8H3V6P2"/>
<dbReference type="Proteomes" id="UP000447873">
    <property type="component" value="Unassembled WGS sequence"/>
</dbReference>